<gene>
    <name evidence="1" type="ORF">UFOVP402_21</name>
</gene>
<proteinExistence type="predicted"/>
<sequence>MAIQANDIFIYPTRENVVFDYSPLGCAQNGELDIENEFFDISTKGTGKVASLKQKGYKGSLSCSGVIDFSRLTGINLLPAALEGQTVQLYVFGTDENSNEISLYFLAKINNIRFGWATNGLMKFSAVFVLVSEVVYESANIYVSTYPIKAARSYLRTSTTTEEKFTDTSSLAGLDATRLVISKNNRVLPVEAIANDSLPVSSGAVGYVPSGTLKFNPSLIAGDKIIVFY</sequence>
<protein>
    <submittedName>
        <fullName evidence="1">Uncharacterized protein</fullName>
    </submittedName>
</protein>
<organism evidence="1">
    <name type="scientific">uncultured Caudovirales phage</name>
    <dbReference type="NCBI Taxonomy" id="2100421"/>
    <lineage>
        <taxon>Viruses</taxon>
        <taxon>Duplodnaviria</taxon>
        <taxon>Heunggongvirae</taxon>
        <taxon>Uroviricota</taxon>
        <taxon>Caudoviricetes</taxon>
        <taxon>Peduoviridae</taxon>
        <taxon>Maltschvirus</taxon>
        <taxon>Maltschvirus maltsch</taxon>
    </lineage>
</organism>
<accession>A0A6J5M256</accession>
<name>A0A6J5M256_9CAUD</name>
<reference evidence="1" key="1">
    <citation type="submission" date="2020-04" db="EMBL/GenBank/DDBJ databases">
        <authorList>
            <person name="Chiriac C."/>
            <person name="Salcher M."/>
            <person name="Ghai R."/>
            <person name="Kavagutti S V."/>
        </authorList>
    </citation>
    <scope>NUCLEOTIDE SEQUENCE</scope>
</reference>
<evidence type="ECO:0000313" key="1">
    <source>
        <dbReference type="EMBL" id="CAB4140321.1"/>
    </source>
</evidence>
<dbReference type="EMBL" id="LR796374">
    <property type="protein sequence ID" value="CAB4140321.1"/>
    <property type="molecule type" value="Genomic_DNA"/>
</dbReference>